<evidence type="ECO:0000256" key="3">
    <source>
        <dbReference type="ARBA" id="ARBA00022448"/>
    </source>
</evidence>
<keyword evidence="7 8" id="KW-0472">Membrane</keyword>
<feature type="transmembrane region" description="Helical" evidence="8">
    <location>
        <begin position="425"/>
        <end position="445"/>
    </location>
</feature>
<accession>A0A128F8X5</accession>
<dbReference type="PANTHER" id="PTHR30047:SF7">
    <property type="entry name" value="HIGH-AFFINITY CHOLINE TRANSPORT PROTEIN"/>
    <property type="match status" value="1"/>
</dbReference>
<feature type="transmembrane region" description="Helical" evidence="8">
    <location>
        <begin position="116"/>
        <end position="136"/>
    </location>
</feature>
<evidence type="ECO:0000313" key="9">
    <source>
        <dbReference type="EMBL" id="CZF82950.1"/>
    </source>
</evidence>
<dbReference type="OrthoDB" id="9775735at2"/>
<feature type="transmembrane region" description="Helical" evidence="8">
    <location>
        <begin position="165"/>
        <end position="188"/>
    </location>
</feature>
<dbReference type="GO" id="GO:0022857">
    <property type="term" value="F:transmembrane transporter activity"/>
    <property type="evidence" value="ECO:0007669"/>
    <property type="project" value="InterPro"/>
</dbReference>
<feature type="transmembrane region" description="Helical" evidence="8">
    <location>
        <begin position="341"/>
        <end position="359"/>
    </location>
</feature>
<evidence type="ECO:0000256" key="5">
    <source>
        <dbReference type="ARBA" id="ARBA00022692"/>
    </source>
</evidence>
<keyword evidence="5 8" id="KW-0812">Transmembrane</keyword>
<organism evidence="9 10">
    <name type="scientific">Grimontia celer</name>
    <dbReference type="NCBI Taxonomy" id="1796497"/>
    <lineage>
        <taxon>Bacteria</taxon>
        <taxon>Pseudomonadati</taxon>
        <taxon>Pseudomonadota</taxon>
        <taxon>Gammaproteobacteria</taxon>
        <taxon>Vibrionales</taxon>
        <taxon>Vibrionaceae</taxon>
        <taxon>Grimontia</taxon>
    </lineage>
</organism>
<evidence type="ECO:0000256" key="7">
    <source>
        <dbReference type="ARBA" id="ARBA00023136"/>
    </source>
</evidence>
<dbReference type="PANTHER" id="PTHR30047">
    <property type="entry name" value="HIGH-AFFINITY CHOLINE TRANSPORT PROTEIN-RELATED"/>
    <property type="match status" value="1"/>
</dbReference>
<keyword evidence="10" id="KW-1185">Reference proteome</keyword>
<dbReference type="NCBIfam" id="TIGR00842">
    <property type="entry name" value="bcct"/>
    <property type="match status" value="1"/>
</dbReference>
<feature type="transmembrane region" description="Helical" evidence="8">
    <location>
        <begin position="371"/>
        <end position="394"/>
    </location>
</feature>
<sequence>MTEPTTTVNKNDDDLYNTDYQVGQDNVNFLGLDFHNPVFPISAIMVVVFVLGVLIFTDQAADFFGWLRPAITQSFDWFFVISANLFLIFCLVLAILPVGKIRLGGEEATPDYSYPAWFAMLFSAGVGIGLMFYGVLEPMNHTLTPPLGLEAGSDDARSIGTAAAIFHWGFHAWAIYAVVGLALAFFHYNKDLPLTLRSAFYPLLGDRVWGLWGHIIDIMAVLATLFGLATSLGIGANQIAAGLNYLFGIDSGIETKSILILAITIAALVSVYRGMDGGVKRLSEINMVMAAMLMVFVMVVGPTALIFSGIVSNTVDYLSWLPALSNWVGREDSGFYHGWTTFYWAWWVSWSPFVGMFIARVSRGRTVREFILAVLIAPTIVCIVWMTTFGTTALNQMDGGYMGVVNLITNGNWQPELSIYKMFEALPFTAVISFFGMVLTIIFFVTSSDSGSLVIDTITAGGKIDAPVSQRIFWCTIEGLAAIALLMGGGLGALQAATISTGLPFAVFLLVMCVSLYIGLSRELRRKQFA</sequence>
<feature type="transmembrane region" description="Helical" evidence="8">
    <location>
        <begin position="209"/>
        <end position="236"/>
    </location>
</feature>
<dbReference type="GO" id="GO:0005886">
    <property type="term" value="C:plasma membrane"/>
    <property type="evidence" value="ECO:0007669"/>
    <property type="project" value="UniProtKB-SubCell"/>
</dbReference>
<comment type="similarity">
    <text evidence="2">Belongs to the BCCT transporter (TC 2.A.15) family.</text>
</comment>
<evidence type="ECO:0000256" key="4">
    <source>
        <dbReference type="ARBA" id="ARBA00022475"/>
    </source>
</evidence>
<name>A0A128F8X5_9GAMM</name>
<gene>
    <name evidence="9" type="primary">opuD_6</name>
    <name evidence="9" type="ORF">GCE9029_03541</name>
</gene>
<evidence type="ECO:0000256" key="2">
    <source>
        <dbReference type="ARBA" id="ARBA00005658"/>
    </source>
</evidence>
<keyword evidence="4" id="KW-1003">Cell membrane</keyword>
<dbReference type="Pfam" id="PF02028">
    <property type="entry name" value="BCCT"/>
    <property type="match status" value="1"/>
</dbReference>
<dbReference type="RefSeq" id="WP_062665784.1">
    <property type="nucleotide sequence ID" value="NZ_FIZX01000002.1"/>
</dbReference>
<evidence type="ECO:0000256" key="8">
    <source>
        <dbReference type="SAM" id="Phobius"/>
    </source>
</evidence>
<feature type="transmembrane region" description="Helical" evidence="8">
    <location>
        <begin position="287"/>
        <end position="311"/>
    </location>
</feature>
<evidence type="ECO:0000256" key="6">
    <source>
        <dbReference type="ARBA" id="ARBA00022989"/>
    </source>
</evidence>
<proteinExistence type="inferred from homology"/>
<evidence type="ECO:0000313" key="10">
    <source>
        <dbReference type="Proteomes" id="UP000071641"/>
    </source>
</evidence>
<keyword evidence="6 8" id="KW-1133">Transmembrane helix</keyword>
<feature type="transmembrane region" description="Helical" evidence="8">
    <location>
        <begin position="77"/>
        <end position="96"/>
    </location>
</feature>
<keyword evidence="3" id="KW-0813">Transport</keyword>
<feature type="transmembrane region" description="Helical" evidence="8">
    <location>
        <begin position="38"/>
        <end position="57"/>
    </location>
</feature>
<dbReference type="EMBL" id="FIZX01000002">
    <property type="protein sequence ID" value="CZF82950.1"/>
    <property type="molecule type" value="Genomic_DNA"/>
</dbReference>
<comment type="subcellular location">
    <subcellularLocation>
        <location evidence="1">Cell membrane</location>
        <topology evidence="1">Multi-pass membrane protein</topology>
    </subcellularLocation>
</comment>
<evidence type="ECO:0000256" key="1">
    <source>
        <dbReference type="ARBA" id="ARBA00004651"/>
    </source>
</evidence>
<dbReference type="InterPro" id="IPR000060">
    <property type="entry name" value="BCCT_transptr"/>
</dbReference>
<feature type="transmembrane region" description="Helical" evidence="8">
    <location>
        <begin position="502"/>
        <end position="520"/>
    </location>
</feature>
<reference evidence="10" key="1">
    <citation type="submission" date="2016-02" db="EMBL/GenBank/DDBJ databases">
        <authorList>
            <person name="Rodrigo-Torres Lidia"/>
            <person name="Arahal R.David."/>
        </authorList>
    </citation>
    <scope>NUCLEOTIDE SEQUENCE [LARGE SCALE GENOMIC DNA]</scope>
    <source>
        <strain evidence="10">CECT 9029</strain>
    </source>
</reference>
<dbReference type="AlphaFoldDB" id="A0A128F8X5"/>
<dbReference type="Proteomes" id="UP000071641">
    <property type="component" value="Unassembled WGS sequence"/>
</dbReference>
<feature type="transmembrane region" description="Helical" evidence="8">
    <location>
        <begin position="472"/>
        <end position="496"/>
    </location>
</feature>
<feature type="transmembrane region" description="Helical" evidence="8">
    <location>
        <begin position="256"/>
        <end position="275"/>
    </location>
</feature>
<protein>
    <submittedName>
        <fullName evidence="9">Glycine betaine transporter OpuD</fullName>
    </submittedName>
</protein>
<dbReference type="STRING" id="1796497.GCE9029_03541"/>